<dbReference type="Proteomes" id="UP001156441">
    <property type="component" value="Unassembled WGS sequence"/>
</dbReference>
<dbReference type="PANTHER" id="PTHR43603">
    <property type="entry name" value="COBW DOMAIN-CONTAINING PROTEIN DDB_G0274527"/>
    <property type="match status" value="1"/>
</dbReference>
<sequence>MGERVRLVVVAGLARDATGAVCDQLLHAAPGVEVVHHDLRGLRDGVVHRRTRTTTDESAKTLELAHGCVSCTLREDVLPLLARLARRAGTRRIVLHLDPAVEPEPVCAELATLADLVRVEAVLAVVDEGTWLADATSELCMDELAHRGLDVLPDDDRGLAQVAVNQVAFADAVVLTGRAEDRWTAARTAAVLDRLVPAAPRARPDTGHAVLALLADLPPTALRGRVEGAHAPLLRGAPPLEPDCGVVLTLFTDRRPFHPRRLYEAIDVLLDGVVHTRGRAWVASQPDVALWLESAGGGLRVGHAGTWLATAGDETWEQAGAERRTKAALDWHPRFGDRTQELVILSHDASPAAISAALRDALLTDEELAAGEATWRTFSDPFDDWRADAGTPVTDSRKDTA</sequence>
<keyword evidence="3" id="KW-1185">Reference proteome</keyword>
<evidence type="ECO:0000313" key="3">
    <source>
        <dbReference type="Proteomes" id="UP001156441"/>
    </source>
</evidence>
<comment type="caution">
    <text evidence="2">The sequence shown here is derived from an EMBL/GenBank/DDBJ whole genome shotgun (WGS) entry which is preliminary data.</text>
</comment>
<dbReference type="InterPro" id="IPR027417">
    <property type="entry name" value="P-loop_NTPase"/>
</dbReference>
<dbReference type="SMART" id="SM00833">
    <property type="entry name" value="CobW_C"/>
    <property type="match status" value="1"/>
</dbReference>
<reference evidence="2 3" key="1">
    <citation type="submission" date="2021-02" db="EMBL/GenBank/DDBJ databases">
        <title>Actinophytocola xerophila sp. nov., isolated from soil of cotton cropping field.</title>
        <authorList>
            <person name="Huang R."/>
            <person name="Chen X."/>
            <person name="Ge X."/>
            <person name="Liu W."/>
        </authorList>
    </citation>
    <scope>NUCLEOTIDE SEQUENCE [LARGE SCALE GENOMIC DNA]</scope>
    <source>
        <strain evidence="2 3">S1-96</strain>
    </source>
</reference>
<dbReference type="EMBL" id="JAFFZE010000015">
    <property type="protein sequence ID" value="MCT2585565.1"/>
    <property type="molecule type" value="Genomic_DNA"/>
</dbReference>
<dbReference type="NCBIfam" id="NF047431">
    <property type="entry name" value="hiber_recruit"/>
    <property type="match status" value="1"/>
</dbReference>
<proteinExistence type="predicted"/>
<dbReference type="InterPro" id="IPR051927">
    <property type="entry name" value="Zn_Chap_cDPG_Synth"/>
</dbReference>
<feature type="domain" description="CobW C-terminal" evidence="1">
    <location>
        <begin position="246"/>
        <end position="362"/>
    </location>
</feature>
<protein>
    <submittedName>
        <fullName evidence="2">GTP-binding protein</fullName>
    </submittedName>
</protein>
<evidence type="ECO:0000313" key="2">
    <source>
        <dbReference type="EMBL" id="MCT2585565.1"/>
    </source>
</evidence>
<dbReference type="InterPro" id="IPR011629">
    <property type="entry name" value="CobW-like_C"/>
</dbReference>
<organism evidence="2 3">
    <name type="scientific">Actinophytocola gossypii</name>
    <dbReference type="NCBI Taxonomy" id="2812003"/>
    <lineage>
        <taxon>Bacteria</taxon>
        <taxon>Bacillati</taxon>
        <taxon>Actinomycetota</taxon>
        <taxon>Actinomycetes</taxon>
        <taxon>Pseudonocardiales</taxon>
        <taxon>Pseudonocardiaceae</taxon>
    </lineage>
</organism>
<dbReference type="RefSeq" id="WP_260193176.1">
    <property type="nucleotide sequence ID" value="NZ_JAFFZE010000015.1"/>
</dbReference>
<dbReference type="PANTHER" id="PTHR43603:SF1">
    <property type="entry name" value="ZINC-REGULATED GTPASE METALLOPROTEIN ACTIVATOR 1"/>
    <property type="match status" value="1"/>
</dbReference>
<dbReference type="Gene3D" id="3.40.50.300">
    <property type="entry name" value="P-loop containing nucleotide triphosphate hydrolases"/>
    <property type="match status" value="1"/>
</dbReference>
<gene>
    <name evidence="2" type="ORF">JT362_20800</name>
</gene>
<dbReference type="SUPFAM" id="SSF90002">
    <property type="entry name" value="Hypothetical protein YjiA, C-terminal domain"/>
    <property type="match status" value="1"/>
</dbReference>
<dbReference type="Pfam" id="PF07683">
    <property type="entry name" value="CobW_C"/>
    <property type="match status" value="1"/>
</dbReference>
<name>A0ABT2JDQ2_9PSEU</name>
<accession>A0ABT2JDQ2</accession>
<evidence type="ECO:0000259" key="1">
    <source>
        <dbReference type="SMART" id="SM00833"/>
    </source>
</evidence>
<dbReference type="InterPro" id="IPR003495">
    <property type="entry name" value="CobW/HypB/UreG_nucleotide-bd"/>
</dbReference>
<dbReference type="Pfam" id="PF02492">
    <property type="entry name" value="cobW"/>
    <property type="match status" value="1"/>
</dbReference>